<protein>
    <recommendedName>
        <fullName evidence="3">XRE family transcriptional regulator</fullName>
    </recommendedName>
</protein>
<name>A0ABY7TL11_9SPHN</name>
<organism evidence="1 2">
    <name type="scientific">Sphingomonas naphthae</name>
    <dbReference type="NCBI Taxonomy" id="1813468"/>
    <lineage>
        <taxon>Bacteria</taxon>
        <taxon>Pseudomonadati</taxon>
        <taxon>Pseudomonadota</taxon>
        <taxon>Alphaproteobacteria</taxon>
        <taxon>Sphingomonadales</taxon>
        <taxon>Sphingomonadaceae</taxon>
        <taxon>Sphingomonas</taxon>
    </lineage>
</organism>
<evidence type="ECO:0000313" key="1">
    <source>
        <dbReference type="EMBL" id="WCT73912.1"/>
    </source>
</evidence>
<evidence type="ECO:0008006" key="3">
    <source>
        <dbReference type="Google" id="ProtNLM"/>
    </source>
</evidence>
<dbReference type="RefSeq" id="WP_273688537.1">
    <property type="nucleotide sequence ID" value="NZ_CP117411.1"/>
</dbReference>
<dbReference type="EMBL" id="CP117411">
    <property type="protein sequence ID" value="WCT73912.1"/>
    <property type="molecule type" value="Genomic_DNA"/>
</dbReference>
<dbReference type="Proteomes" id="UP001220395">
    <property type="component" value="Chromosome"/>
</dbReference>
<evidence type="ECO:0000313" key="2">
    <source>
        <dbReference type="Proteomes" id="UP001220395"/>
    </source>
</evidence>
<reference evidence="1 2" key="1">
    <citation type="submission" date="2023-02" db="EMBL/GenBank/DDBJ databases">
        <title>Genome sequence of Sphingomonas naphthae.</title>
        <authorList>
            <person name="Kim S."/>
            <person name="Heo J."/>
            <person name="Kwon S.-W."/>
        </authorList>
    </citation>
    <scope>NUCLEOTIDE SEQUENCE [LARGE SCALE GENOMIC DNA]</scope>
    <source>
        <strain evidence="1 2">KACC 18716</strain>
    </source>
</reference>
<accession>A0ABY7TL11</accession>
<proteinExistence type="predicted"/>
<keyword evidence="2" id="KW-1185">Reference proteome</keyword>
<gene>
    <name evidence="1" type="ORF">PQ455_01375</name>
</gene>
<sequence>MNGFREALSMLCLTFEEAAELLPGREPGSLLSVTMIKDYARGKSRVPADVWETLGNLFEAVDQATDEIIADQGEADGGTATLPLDVDVWAIDLPHDSLKRAAFARARLILGPSLIVAVS</sequence>